<reference evidence="1 2" key="1">
    <citation type="submission" date="2016-02" db="EMBL/GenBank/DDBJ databases">
        <authorList>
            <person name="Teng J.L."/>
            <person name="Tang Y."/>
            <person name="Huang Y."/>
            <person name="Guo F."/>
            <person name="Wei W."/>
            <person name="Chen J.H."/>
            <person name="Wong S.Y."/>
            <person name="Lau S.K."/>
            <person name="Woo P.C."/>
        </authorList>
    </citation>
    <scope>NUCLEOTIDE SEQUENCE [LARGE SCALE GENOMIC DNA]</scope>
    <source>
        <strain evidence="1 2">JCM 13375</strain>
    </source>
</reference>
<evidence type="ECO:0000313" key="1">
    <source>
        <dbReference type="EMBL" id="KXO96187.1"/>
    </source>
</evidence>
<gene>
    <name evidence="1" type="ORF">AXK61_23040</name>
</gene>
<dbReference type="EMBL" id="LSRE01000019">
    <property type="protein sequence ID" value="KXO96187.1"/>
    <property type="molecule type" value="Genomic_DNA"/>
</dbReference>
<organism evidence="1 2">
    <name type="scientific">Tsukamurella pseudospumae</name>
    <dbReference type="NCBI Taxonomy" id="239498"/>
    <lineage>
        <taxon>Bacteria</taxon>
        <taxon>Bacillati</taxon>
        <taxon>Actinomycetota</taxon>
        <taxon>Actinomycetes</taxon>
        <taxon>Mycobacteriales</taxon>
        <taxon>Tsukamurellaceae</taxon>
        <taxon>Tsukamurella</taxon>
    </lineage>
</organism>
<dbReference type="RefSeq" id="WP_068746066.1">
    <property type="nucleotide sequence ID" value="NZ_LSRE01000019.1"/>
</dbReference>
<evidence type="ECO:0000313" key="2">
    <source>
        <dbReference type="Proteomes" id="UP000070409"/>
    </source>
</evidence>
<keyword evidence="2" id="KW-1185">Reference proteome</keyword>
<name>A0A137ZDC1_9ACTN</name>
<comment type="caution">
    <text evidence="1">The sequence shown here is derived from an EMBL/GenBank/DDBJ whole genome shotgun (WGS) entry which is preliminary data.</text>
</comment>
<protein>
    <submittedName>
        <fullName evidence="1">Uncharacterized protein</fullName>
    </submittedName>
</protein>
<accession>A0A137ZDC1</accession>
<sequence length="62" mass="6051">MEASSGAYGAAGLVEGLPWSIPGMFGIPGMLGCGAGGELGVLLIECPAGICVWDEAGVLLVS</sequence>
<dbReference type="Proteomes" id="UP000070409">
    <property type="component" value="Unassembled WGS sequence"/>
</dbReference>
<proteinExistence type="predicted"/>